<dbReference type="Proteomes" id="UP001497516">
    <property type="component" value="Chromosome 2"/>
</dbReference>
<keyword evidence="2" id="KW-1185">Reference proteome</keyword>
<reference evidence="1 2" key="1">
    <citation type="submission" date="2024-04" db="EMBL/GenBank/DDBJ databases">
        <authorList>
            <person name="Fracassetti M."/>
        </authorList>
    </citation>
    <scope>NUCLEOTIDE SEQUENCE [LARGE SCALE GENOMIC DNA]</scope>
</reference>
<proteinExistence type="predicted"/>
<evidence type="ECO:0000313" key="2">
    <source>
        <dbReference type="Proteomes" id="UP001497516"/>
    </source>
</evidence>
<protein>
    <submittedName>
        <fullName evidence="1">Uncharacterized protein</fullName>
    </submittedName>
</protein>
<evidence type="ECO:0000313" key="1">
    <source>
        <dbReference type="EMBL" id="CAL1371765.1"/>
    </source>
</evidence>
<name>A0AAV2DD28_9ROSI</name>
<accession>A0AAV2DD28</accession>
<dbReference type="EMBL" id="OZ034815">
    <property type="protein sequence ID" value="CAL1371765.1"/>
    <property type="molecule type" value="Genomic_DNA"/>
</dbReference>
<gene>
    <name evidence="1" type="ORF">LTRI10_LOCUS13811</name>
</gene>
<sequence length="79" mass="8743">MMTKQVTESSEGKSCRLYQKLYRRHRFSIVTEAAANTDAFASGMNSKGKVDPGDGIDQEQVTLVIQERSPVKEGVPLLL</sequence>
<organism evidence="1 2">
    <name type="scientific">Linum trigynum</name>
    <dbReference type="NCBI Taxonomy" id="586398"/>
    <lineage>
        <taxon>Eukaryota</taxon>
        <taxon>Viridiplantae</taxon>
        <taxon>Streptophyta</taxon>
        <taxon>Embryophyta</taxon>
        <taxon>Tracheophyta</taxon>
        <taxon>Spermatophyta</taxon>
        <taxon>Magnoliopsida</taxon>
        <taxon>eudicotyledons</taxon>
        <taxon>Gunneridae</taxon>
        <taxon>Pentapetalae</taxon>
        <taxon>rosids</taxon>
        <taxon>fabids</taxon>
        <taxon>Malpighiales</taxon>
        <taxon>Linaceae</taxon>
        <taxon>Linum</taxon>
    </lineage>
</organism>
<dbReference type="AlphaFoldDB" id="A0AAV2DD28"/>